<accession>A0A8X7RX86</accession>
<sequence>MKFHRTVAKTHKTWLKRRRTMVEMAEKGGRDTEKDTTHGGKDLHHSLVVSNVSTITVVVAVVKGVVAV</sequence>
<protein>
    <submittedName>
        <fullName evidence="1">Uncharacterized protein</fullName>
    </submittedName>
</protein>
<reference evidence="1 2" key="1">
    <citation type="submission" date="2020-02" db="EMBL/GenBank/DDBJ databases">
        <authorList>
            <person name="Ma Q."/>
            <person name="Huang Y."/>
            <person name="Song X."/>
            <person name="Pei D."/>
        </authorList>
    </citation>
    <scope>NUCLEOTIDE SEQUENCE [LARGE SCALE GENOMIC DNA]</scope>
    <source>
        <strain evidence="1">Sxm20200214</strain>
        <tissue evidence="1">Leaf</tissue>
    </source>
</reference>
<comment type="caution">
    <text evidence="1">The sequence shown here is derived from an EMBL/GenBank/DDBJ whole genome shotgun (WGS) entry which is preliminary data.</text>
</comment>
<proteinExistence type="predicted"/>
<dbReference type="EMBL" id="JAAMPC010000009">
    <property type="protein sequence ID" value="KAG2294685.1"/>
    <property type="molecule type" value="Genomic_DNA"/>
</dbReference>
<dbReference type="AlphaFoldDB" id="A0A8X7RX86"/>
<evidence type="ECO:0000313" key="1">
    <source>
        <dbReference type="EMBL" id="KAG2294685.1"/>
    </source>
</evidence>
<organism evidence="1 2">
    <name type="scientific">Brassica carinata</name>
    <name type="common">Ethiopian mustard</name>
    <name type="synonym">Abyssinian cabbage</name>
    <dbReference type="NCBI Taxonomy" id="52824"/>
    <lineage>
        <taxon>Eukaryota</taxon>
        <taxon>Viridiplantae</taxon>
        <taxon>Streptophyta</taxon>
        <taxon>Embryophyta</taxon>
        <taxon>Tracheophyta</taxon>
        <taxon>Spermatophyta</taxon>
        <taxon>Magnoliopsida</taxon>
        <taxon>eudicotyledons</taxon>
        <taxon>Gunneridae</taxon>
        <taxon>Pentapetalae</taxon>
        <taxon>rosids</taxon>
        <taxon>malvids</taxon>
        <taxon>Brassicales</taxon>
        <taxon>Brassicaceae</taxon>
        <taxon>Brassiceae</taxon>
        <taxon>Brassica</taxon>
    </lineage>
</organism>
<keyword evidence="2" id="KW-1185">Reference proteome</keyword>
<name>A0A8X7RX86_BRACI</name>
<dbReference type="Proteomes" id="UP000886595">
    <property type="component" value="Unassembled WGS sequence"/>
</dbReference>
<gene>
    <name evidence="1" type="ORF">Bca52824_041354</name>
</gene>
<evidence type="ECO:0000313" key="2">
    <source>
        <dbReference type="Proteomes" id="UP000886595"/>
    </source>
</evidence>